<dbReference type="InterPro" id="IPR010610">
    <property type="entry name" value="EryCIII-like_C"/>
</dbReference>
<feature type="compositionally biased region" description="Low complexity" evidence="4">
    <location>
        <begin position="392"/>
        <end position="405"/>
    </location>
</feature>
<evidence type="ECO:0000259" key="7">
    <source>
        <dbReference type="Pfam" id="PF21036"/>
    </source>
</evidence>
<dbReference type="CDD" id="cd03784">
    <property type="entry name" value="GT1_Gtf-like"/>
    <property type="match status" value="1"/>
</dbReference>
<evidence type="ECO:0000313" key="11">
    <source>
        <dbReference type="Proteomes" id="UP001519309"/>
    </source>
</evidence>
<dbReference type="Pfam" id="PF06722">
    <property type="entry name" value="EryCIII-like_C"/>
    <property type="match status" value="1"/>
</dbReference>
<dbReference type="Proteomes" id="UP000092659">
    <property type="component" value="Chromosome"/>
</dbReference>
<dbReference type="EMBL" id="CP016279">
    <property type="protein sequence ID" value="ANP56006.1"/>
    <property type="molecule type" value="Genomic_DNA"/>
</dbReference>
<organism evidence="8 10">
    <name type="scientific">Streptomyces griseochromogenes</name>
    <dbReference type="NCBI Taxonomy" id="68214"/>
    <lineage>
        <taxon>Bacteria</taxon>
        <taxon>Bacillati</taxon>
        <taxon>Actinomycetota</taxon>
        <taxon>Actinomycetes</taxon>
        <taxon>Kitasatosporales</taxon>
        <taxon>Streptomycetaceae</taxon>
        <taxon>Streptomyces</taxon>
    </lineage>
</organism>
<evidence type="ECO:0000256" key="5">
    <source>
        <dbReference type="SAM" id="SignalP"/>
    </source>
</evidence>
<reference evidence="8 10" key="1">
    <citation type="submission" date="2016-06" db="EMBL/GenBank/DDBJ databases">
        <title>Complete genome sequence of Streptomyces griseochromogenes ATCC 14511, the Blasticidin S producer.</title>
        <authorList>
            <person name="Wu L."/>
        </authorList>
    </citation>
    <scope>NUCLEOTIDE SEQUENCE [LARGE SCALE GENOMIC DNA]</scope>
    <source>
        <strain evidence="8 10">ATCC 14511</strain>
    </source>
</reference>
<dbReference type="AlphaFoldDB" id="A0A1B1BAZ3"/>
<gene>
    <name evidence="8" type="ORF">AVL59_46085</name>
    <name evidence="9" type="ORF">J2Z21_004095</name>
</gene>
<dbReference type="Pfam" id="PF21036">
    <property type="entry name" value="EryCIII-like_N"/>
    <property type="match status" value="1"/>
</dbReference>
<sequence length="405" mass="42764">MRVLFTAIWPTHLMPMVPLAWALRAAGHEVLVAGDADVALAGTRAGLSAAEIVGVPPGGTAAAPSVADRTRRRVDTYLAGYRETADTWRPDLIVTDPLEWNALILGGLLDIPVVHVRFGPGDLPDTAFRAAAEALRDSCVALGLADGLPEPDLIVDPCPPGLQTPGLRPARQVRYVPYNGPGSFHPELLTSAARRRVLVLFSVDGLEKEPVLALMKNLLRGCDRLPGTETLVAASSWLRESLRESESYGSVRVIDPVPIQSLLYDCDLVVHHGGHGTAGTAAAYGVPQAVVVPPLPEGPRHSLLVDCAERVRAFGAGRWLDDPQTLATPDGIAAALAEALDEPAYRDRANRLRTGIDALPTPADLVGALEQLCTEDAGAHTRRGHLAHSPDADGSADLGAALGRA</sequence>
<dbReference type="STRING" id="68214.AVL59_46085"/>
<accession>A0A1B1BAZ3</accession>
<keyword evidence="11" id="KW-1185">Reference proteome</keyword>
<evidence type="ECO:0000256" key="4">
    <source>
        <dbReference type="SAM" id="MobiDB-lite"/>
    </source>
</evidence>
<evidence type="ECO:0000313" key="10">
    <source>
        <dbReference type="Proteomes" id="UP000092659"/>
    </source>
</evidence>
<dbReference type="InterPro" id="IPR048284">
    <property type="entry name" value="EryCIII-like_N"/>
</dbReference>
<dbReference type="PANTHER" id="PTHR48050">
    <property type="entry name" value="STEROL 3-BETA-GLUCOSYLTRANSFERASE"/>
    <property type="match status" value="1"/>
</dbReference>
<evidence type="ECO:0000313" key="9">
    <source>
        <dbReference type="EMBL" id="MBP2051145.1"/>
    </source>
</evidence>
<dbReference type="SUPFAM" id="SSF53756">
    <property type="entry name" value="UDP-Glycosyltransferase/glycogen phosphorylase"/>
    <property type="match status" value="1"/>
</dbReference>
<evidence type="ECO:0000256" key="1">
    <source>
        <dbReference type="ARBA" id="ARBA00006962"/>
    </source>
</evidence>
<dbReference type="GO" id="GO:0017000">
    <property type="term" value="P:antibiotic biosynthetic process"/>
    <property type="evidence" value="ECO:0007669"/>
    <property type="project" value="UniProtKB-ARBA"/>
</dbReference>
<feature type="domain" description="Erythromycin biosynthesis protein CIII-like N-terminal" evidence="7">
    <location>
        <begin position="74"/>
        <end position="199"/>
    </location>
</feature>
<comment type="similarity">
    <text evidence="1">Belongs to the glycosyltransferase 28 family.</text>
</comment>
<evidence type="ECO:0000256" key="3">
    <source>
        <dbReference type="ARBA" id="ARBA00022679"/>
    </source>
</evidence>
<name>A0A1B1BAZ3_9ACTN</name>
<evidence type="ECO:0000259" key="6">
    <source>
        <dbReference type="Pfam" id="PF06722"/>
    </source>
</evidence>
<feature type="region of interest" description="Disordered" evidence="4">
    <location>
        <begin position="380"/>
        <end position="405"/>
    </location>
</feature>
<protein>
    <submittedName>
        <fullName evidence="9">UDP:flavonoid glycosyltransferase YjiC (YdhE family)</fullName>
    </submittedName>
</protein>
<dbReference type="RefSeq" id="WP_067316347.1">
    <property type="nucleotide sequence ID" value="NZ_CP016279.1"/>
</dbReference>
<dbReference type="GO" id="GO:0008194">
    <property type="term" value="F:UDP-glycosyltransferase activity"/>
    <property type="evidence" value="ECO:0007669"/>
    <property type="project" value="InterPro"/>
</dbReference>
<feature type="signal peptide" evidence="5">
    <location>
        <begin position="1"/>
        <end position="22"/>
    </location>
</feature>
<dbReference type="EMBL" id="JAGGLP010000007">
    <property type="protein sequence ID" value="MBP2051145.1"/>
    <property type="molecule type" value="Genomic_DNA"/>
</dbReference>
<dbReference type="InterPro" id="IPR002213">
    <property type="entry name" value="UDP_glucos_trans"/>
</dbReference>
<evidence type="ECO:0000256" key="2">
    <source>
        <dbReference type="ARBA" id="ARBA00022676"/>
    </source>
</evidence>
<proteinExistence type="inferred from homology"/>
<dbReference type="Gene3D" id="3.40.50.2000">
    <property type="entry name" value="Glycogen Phosphorylase B"/>
    <property type="match status" value="2"/>
</dbReference>
<keyword evidence="5" id="KW-0732">Signal</keyword>
<keyword evidence="3" id="KW-0808">Transferase</keyword>
<dbReference type="InterPro" id="IPR050426">
    <property type="entry name" value="Glycosyltransferase_28"/>
</dbReference>
<dbReference type="OrthoDB" id="3863369at2"/>
<feature type="domain" description="Erythromycin biosynthesis protein CIII-like C-terminal" evidence="6">
    <location>
        <begin position="249"/>
        <end position="372"/>
    </location>
</feature>
<dbReference type="GO" id="GO:0016758">
    <property type="term" value="F:hexosyltransferase activity"/>
    <property type="evidence" value="ECO:0007669"/>
    <property type="project" value="UniProtKB-ARBA"/>
</dbReference>
<reference evidence="9 11" key="2">
    <citation type="submission" date="2021-03" db="EMBL/GenBank/DDBJ databases">
        <title>Genomic Encyclopedia of Type Strains, Phase IV (KMG-IV): sequencing the most valuable type-strain genomes for metagenomic binning, comparative biology and taxonomic classification.</title>
        <authorList>
            <person name="Goeker M."/>
        </authorList>
    </citation>
    <scope>NUCLEOTIDE SEQUENCE [LARGE SCALE GENOMIC DNA]</scope>
    <source>
        <strain evidence="9 11">DSM 40499</strain>
    </source>
</reference>
<feature type="chain" id="PRO_5038880106" evidence="5">
    <location>
        <begin position="23"/>
        <end position="405"/>
    </location>
</feature>
<dbReference type="PANTHER" id="PTHR48050:SF13">
    <property type="entry name" value="STEROL 3-BETA-GLUCOSYLTRANSFERASE UGT80A2"/>
    <property type="match status" value="1"/>
</dbReference>
<evidence type="ECO:0000313" key="8">
    <source>
        <dbReference type="EMBL" id="ANP56006.1"/>
    </source>
</evidence>
<dbReference type="Proteomes" id="UP001519309">
    <property type="component" value="Unassembled WGS sequence"/>
</dbReference>
<keyword evidence="2" id="KW-0328">Glycosyltransferase</keyword>
<dbReference type="KEGG" id="sgs:AVL59_46085"/>